<evidence type="ECO:0000313" key="10">
    <source>
        <dbReference type="Proteomes" id="UP000557872"/>
    </source>
</evidence>
<keyword evidence="10" id="KW-1185">Reference proteome</keyword>
<dbReference type="AlphaFoldDB" id="A0A851GP22"/>
<dbReference type="InterPro" id="IPR017853">
    <property type="entry name" value="GH"/>
</dbReference>
<dbReference type="SUPFAM" id="SSF51445">
    <property type="entry name" value="(Trans)glycosidases"/>
    <property type="match status" value="1"/>
</dbReference>
<dbReference type="InterPro" id="IPR015883">
    <property type="entry name" value="Glyco_hydro_20_cat"/>
</dbReference>
<dbReference type="CDD" id="cd06564">
    <property type="entry name" value="GH20_DspB_LnbB-like"/>
    <property type="match status" value="1"/>
</dbReference>
<evidence type="ECO:0000256" key="1">
    <source>
        <dbReference type="ARBA" id="ARBA00006285"/>
    </source>
</evidence>
<dbReference type="InterPro" id="IPR029018">
    <property type="entry name" value="Hex-like_dom2"/>
</dbReference>
<evidence type="ECO:0000256" key="3">
    <source>
        <dbReference type="ARBA" id="ARBA00023295"/>
    </source>
</evidence>
<dbReference type="Pfam" id="PF00728">
    <property type="entry name" value="Glyco_hydro_20"/>
    <property type="match status" value="1"/>
</dbReference>
<feature type="region of interest" description="Disordered" evidence="5">
    <location>
        <begin position="763"/>
        <end position="782"/>
    </location>
</feature>
<accession>A0A851GP22</accession>
<dbReference type="Proteomes" id="UP000557872">
    <property type="component" value="Unassembled WGS sequence"/>
</dbReference>
<evidence type="ECO:0000259" key="7">
    <source>
        <dbReference type="Pfam" id="PF00728"/>
    </source>
</evidence>
<dbReference type="PRINTS" id="PR00738">
    <property type="entry name" value="GLHYDRLASE20"/>
</dbReference>
<dbReference type="Gene3D" id="3.30.379.10">
    <property type="entry name" value="Chitobiase/beta-hexosaminidase domain 2-like"/>
    <property type="match status" value="1"/>
</dbReference>
<gene>
    <name evidence="9" type="ORF">HW115_18530</name>
</gene>
<reference evidence="9 10" key="1">
    <citation type="submission" date="2020-07" db="EMBL/GenBank/DDBJ databases">
        <title>Roseicoccus Jingziensis gen. nov., sp. nov., isolated from coastal seawater.</title>
        <authorList>
            <person name="Feng X."/>
        </authorList>
    </citation>
    <scope>NUCLEOTIDE SEQUENCE [LARGE SCALE GENOMIC DNA]</scope>
    <source>
        <strain evidence="9 10">N1E253</strain>
    </source>
</reference>
<feature type="compositionally biased region" description="Polar residues" evidence="5">
    <location>
        <begin position="769"/>
        <end position="782"/>
    </location>
</feature>
<protein>
    <submittedName>
        <fullName evidence="9">Family 20 glycosylhydrolase</fullName>
    </submittedName>
</protein>
<dbReference type="RefSeq" id="WP_178934917.1">
    <property type="nucleotide sequence ID" value="NZ_JACBAZ010000017.1"/>
</dbReference>
<keyword evidence="2 9" id="KW-0378">Hydrolase</keyword>
<evidence type="ECO:0000256" key="2">
    <source>
        <dbReference type="ARBA" id="ARBA00022801"/>
    </source>
</evidence>
<dbReference type="GO" id="GO:0005975">
    <property type="term" value="P:carbohydrate metabolic process"/>
    <property type="evidence" value="ECO:0007669"/>
    <property type="project" value="InterPro"/>
</dbReference>
<evidence type="ECO:0000256" key="4">
    <source>
        <dbReference type="PIRSR" id="PIRSR625705-1"/>
    </source>
</evidence>
<name>A0A851GP22_9BACT</name>
<feature type="active site" description="Proton donor" evidence="4">
    <location>
        <position position="299"/>
    </location>
</feature>
<evidence type="ECO:0000256" key="6">
    <source>
        <dbReference type="SAM" id="SignalP"/>
    </source>
</evidence>
<comment type="similarity">
    <text evidence="1">Belongs to the glycosyl hydrolase 20 family.</text>
</comment>
<dbReference type="InterPro" id="IPR025705">
    <property type="entry name" value="Beta_hexosaminidase_sua/sub"/>
</dbReference>
<feature type="domain" description="Glycoside hydrolase family 20 catalytic" evidence="7">
    <location>
        <begin position="146"/>
        <end position="462"/>
    </location>
</feature>
<dbReference type="Pfam" id="PF02838">
    <property type="entry name" value="Glyco_hydro_20b"/>
    <property type="match status" value="1"/>
</dbReference>
<dbReference type="SUPFAM" id="SSF55545">
    <property type="entry name" value="beta-N-acetylhexosaminidase-like domain"/>
    <property type="match status" value="1"/>
</dbReference>
<proteinExistence type="inferred from homology"/>
<organism evidence="9 10">
    <name type="scientific">Oceaniferula marina</name>
    <dbReference type="NCBI Taxonomy" id="2748318"/>
    <lineage>
        <taxon>Bacteria</taxon>
        <taxon>Pseudomonadati</taxon>
        <taxon>Verrucomicrobiota</taxon>
        <taxon>Verrucomicrobiia</taxon>
        <taxon>Verrucomicrobiales</taxon>
        <taxon>Verrucomicrobiaceae</taxon>
        <taxon>Oceaniferula</taxon>
    </lineage>
</organism>
<comment type="caution">
    <text evidence="9">The sequence shown here is derived from an EMBL/GenBank/DDBJ whole genome shotgun (WGS) entry which is preliminary data.</text>
</comment>
<keyword evidence="6" id="KW-0732">Signal</keyword>
<dbReference type="PANTHER" id="PTHR43678">
    <property type="entry name" value="PUTATIVE (AFU_ORTHOLOGUE AFUA_2G00640)-RELATED"/>
    <property type="match status" value="1"/>
</dbReference>
<keyword evidence="3" id="KW-0326">Glycosidase</keyword>
<dbReference type="InterPro" id="IPR052764">
    <property type="entry name" value="GH20_Enzymes"/>
</dbReference>
<dbReference type="InterPro" id="IPR015882">
    <property type="entry name" value="HEX_bac_N"/>
</dbReference>
<evidence type="ECO:0000256" key="5">
    <source>
        <dbReference type="SAM" id="MobiDB-lite"/>
    </source>
</evidence>
<sequence>MKPTILSLSLVLGGLIPLEAAPNPQPHTVPAVQSWDGAEGSLKPNLSSIFINPSQQKALKPIADLLASELPGTPTVLAKTDITPGSIVLTLDKQIKGKESYQIVIGKYASISAGTPAGIFYGTRTLQQLLRSGTLPKGTIKDAPQYPVRSVLVDVGRKFMPVPQLKDWIRIMGWMKINELHLHLNDNSWGRYPGYRLESKKFPGLASEDGHYTFKEIRELQDFAKLHGVVIVPEIDSPGHSLAFTTYRPELAQKEMNRNGFGLAYLDLANPDAIRFMEQIWDEVCPLFDAELVHIGTDEYRIGLIKDKKEREEMGERFRKYINHLNNYITTKHGKTVRTWSGYEHLPGKTEPDTSIIIDMWETSDAKNKVAAGYKVVNSSHFYTYIVPGAPYYGVNNTFIYDKWTPMQFSGKPEGQLSPEDPGLMGGKLHVWNDYGPSGYTWNEITRLTIPAMAAMGEKLWGTKGAANHKAFQEYANPLIENIPLVTLTQRQAVAANDTVWNLEKAKLLIPNTNPELKLKADNLEWPWTASVTLTRHNDVKGDEILLSSDLAAFYLDLTHKSHDKKQKKDITRRGVACVRANQAYGHEPITSNNPDILIFDYQVPLDQKVTLTFVGEQKRTSLYVDGKLIQSIGKQMVCPLTRMGDKLPRGPHATLHTMSIKSSALESVQIGTWSSGKVSEQASKVSLDLSKALRSPGNYQVVFQYTGGLHRMDIDKVELLENGKVIHSDEHPGITGGKSSDNVYNLPVKQLKPGARYSLRATMHSDGGTDSNGTITLQQMP</sequence>
<evidence type="ECO:0000259" key="8">
    <source>
        <dbReference type="Pfam" id="PF02838"/>
    </source>
</evidence>
<dbReference type="EMBL" id="JACBAZ010000017">
    <property type="protein sequence ID" value="NWK57621.1"/>
    <property type="molecule type" value="Genomic_DNA"/>
</dbReference>
<dbReference type="PANTHER" id="PTHR43678:SF1">
    <property type="entry name" value="BETA-N-ACETYLHEXOSAMINIDASE"/>
    <property type="match status" value="1"/>
</dbReference>
<feature type="chain" id="PRO_5032729254" evidence="6">
    <location>
        <begin position="21"/>
        <end position="782"/>
    </location>
</feature>
<feature type="signal peptide" evidence="6">
    <location>
        <begin position="1"/>
        <end position="20"/>
    </location>
</feature>
<dbReference type="GO" id="GO:0004563">
    <property type="term" value="F:beta-N-acetylhexosaminidase activity"/>
    <property type="evidence" value="ECO:0007669"/>
    <property type="project" value="InterPro"/>
</dbReference>
<feature type="domain" description="Beta-hexosaminidase bacterial type N-terminal" evidence="8">
    <location>
        <begin position="26"/>
        <end position="143"/>
    </location>
</feature>
<dbReference type="Gene3D" id="3.20.20.80">
    <property type="entry name" value="Glycosidases"/>
    <property type="match status" value="1"/>
</dbReference>
<evidence type="ECO:0000313" key="9">
    <source>
        <dbReference type="EMBL" id="NWK57621.1"/>
    </source>
</evidence>